<dbReference type="AlphaFoldDB" id="A0AAD5MVF7"/>
<evidence type="ECO:0000313" key="1">
    <source>
        <dbReference type="EMBL" id="KAJ1355522.1"/>
    </source>
</evidence>
<proteinExistence type="predicted"/>
<protein>
    <submittedName>
        <fullName evidence="1">Uncharacterized protein</fullName>
    </submittedName>
</protein>
<comment type="caution">
    <text evidence="1">The sequence shown here is derived from an EMBL/GenBank/DDBJ whole genome shotgun (WGS) entry which is preliminary data.</text>
</comment>
<keyword evidence="2" id="KW-1185">Reference proteome</keyword>
<sequence>MAAYEATICLEAFSLKAEEILLDIAVGKRTTNYTVENLLTMLEPAQHINRKKETVMMFPIDEPLKVSRRSEIEARHLFTKMRIGRSSKNDLRASNNDTNCTTYLDKWKTRYKDFQFVSVNASNHPVEAVK</sequence>
<gene>
    <name evidence="1" type="ORF">KIN20_012963</name>
</gene>
<evidence type="ECO:0000313" key="2">
    <source>
        <dbReference type="Proteomes" id="UP001196413"/>
    </source>
</evidence>
<organism evidence="1 2">
    <name type="scientific">Parelaphostrongylus tenuis</name>
    <name type="common">Meningeal worm</name>
    <dbReference type="NCBI Taxonomy" id="148309"/>
    <lineage>
        <taxon>Eukaryota</taxon>
        <taxon>Metazoa</taxon>
        <taxon>Ecdysozoa</taxon>
        <taxon>Nematoda</taxon>
        <taxon>Chromadorea</taxon>
        <taxon>Rhabditida</taxon>
        <taxon>Rhabditina</taxon>
        <taxon>Rhabditomorpha</taxon>
        <taxon>Strongyloidea</taxon>
        <taxon>Metastrongylidae</taxon>
        <taxon>Parelaphostrongylus</taxon>
    </lineage>
</organism>
<reference evidence="1" key="1">
    <citation type="submission" date="2021-06" db="EMBL/GenBank/DDBJ databases">
        <title>Parelaphostrongylus tenuis whole genome reference sequence.</title>
        <authorList>
            <person name="Garwood T.J."/>
            <person name="Larsen P.A."/>
            <person name="Fountain-Jones N.M."/>
            <person name="Garbe J.R."/>
            <person name="Macchietto M.G."/>
            <person name="Kania S.A."/>
            <person name="Gerhold R.W."/>
            <person name="Richards J.E."/>
            <person name="Wolf T.M."/>
        </authorList>
    </citation>
    <scope>NUCLEOTIDE SEQUENCE</scope>
    <source>
        <strain evidence="1">MNPRO001-30</strain>
        <tissue evidence="1">Meninges</tissue>
    </source>
</reference>
<name>A0AAD5MVF7_PARTN</name>
<dbReference type="Proteomes" id="UP001196413">
    <property type="component" value="Unassembled WGS sequence"/>
</dbReference>
<dbReference type="EMBL" id="JAHQIW010002490">
    <property type="protein sequence ID" value="KAJ1355522.1"/>
    <property type="molecule type" value="Genomic_DNA"/>
</dbReference>
<accession>A0AAD5MVF7</accession>